<proteinExistence type="predicted"/>
<feature type="region of interest" description="Disordered" evidence="1">
    <location>
        <begin position="414"/>
        <end position="433"/>
    </location>
</feature>
<dbReference type="RefSeq" id="XP_015653206.1">
    <property type="nucleotide sequence ID" value="XM_015808315.1"/>
</dbReference>
<reference evidence="2 3" key="1">
    <citation type="submission" date="2015-07" db="EMBL/GenBank/DDBJ databases">
        <title>High-quality genome of monoxenous trypanosomatid Leptomonas pyrrhocoris.</title>
        <authorList>
            <person name="Flegontov P."/>
            <person name="Butenko A."/>
            <person name="Firsov S."/>
            <person name="Vlcek C."/>
            <person name="Logacheva M.D."/>
            <person name="Field M."/>
            <person name="Filatov D."/>
            <person name="Flegontova O."/>
            <person name="Gerasimov E."/>
            <person name="Jackson A.P."/>
            <person name="Kelly S."/>
            <person name="Opperdoes F."/>
            <person name="O'Reilly A."/>
            <person name="Votypka J."/>
            <person name="Yurchenko V."/>
            <person name="Lukes J."/>
        </authorList>
    </citation>
    <scope>NUCLEOTIDE SEQUENCE [LARGE SCALE GENOMIC DNA]</scope>
    <source>
        <strain evidence="2">H10</strain>
    </source>
</reference>
<dbReference type="GeneID" id="26909339"/>
<dbReference type="OMA" id="ETAHAQM"/>
<dbReference type="AlphaFoldDB" id="A0A0M9FRY0"/>
<feature type="region of interest" description="Disordered" evidence="1">
    <location>
        <begin position="1"/>
        <end position="32"/>
    </location>
</feature>
<feature type="region of interest" description="Disordered" evidence="1">
    <location>
        <begin position="448"/>
        <end position="585"/>
    </location>
</feature>
<evidence type="ECO:0000256" key="1">
    <source>
        <dbReference type="SAM" id="MobiDB-lite"/>
    </source>
</evidence>
<feature type="compositionally biased region" description="Low complexity" evidence="1">
    <location>
        <begin position="200"/>
        <end position="222"/>
    </location>
</feature>
<feature type="compositionally biased region" description="Basic and acidic residues" evidence="1">
    <location>
        <begin position="107"/>
        <end position="123"/>
    </location>
</feature>
<feature type="region of interest" description="Disordered" evidence="1">
    <location>
        <begin position="625"/>
        <end position="662"/>
    </location>
</feature>
<feature type="compositionally biased region" description="Basic and acidic residues" evidence="1">
    <location>
        <begin position="307"/>
        <end position="319"/>
    </location>
</feature>
<name>A0A0M9FRY0_LEPPY</name>
<feature type="compositionally biased region" description="Basic and acidic residues" evidence="1">
    <location>
        <begin position="552"/>
        <end position="561"/>
    </location>
</feature>
<gene>
    <name evidence="2" type="ORF">ABB37_09056</name>
</gene>
<protein>
    <submittedName>
        <fullName evidence="2">Uncharacterized protein</fullName>
    </submittedName>
</protein>
<dbReference type="EMBL" id="LGTL01000028">
    <property type="protein sequence ID" value="KPA74767.1"/>
    <property type="molecule type" value="Genomic_DNA"/>
</dbReference>
<dbReference type="OrthoDB" id="267885at2759"/>
<evidence type="ECO:0000313" key="2">
    <source>
        <dbReference type="EMBL" id="KPA74767.1"/>
    </source>
</evidence>
<evidence type="ECO:0000313" key="3">
    <source>
        <dbReference type="Proteomes" id="UP000037923"/>
    </source>
</evidence>
<feature type="compositionally biased region" description="Basic and acidic residues" evidence="1">
    <location>
        <begin position="625"/>
        <end position="634"/>
    </location>
</feature>
<feature type="compositionally biased region" description="Low complexity" evidence="1">
    <location>
        <begin position="364"/>
        <end position="381"/>
    </location>
</feature>
<feature type="compositionally biased region" description="Low complexity" evidence="1">
    <location>
        <begin position="484"/>
        <end position="515"/>
    </location>
</feature>
<organism evidence="2 3">
    <name type="scientific">Leptomonas pyrrhocoris</name>
    <name type="common">Firebug parasite</name>
    <dbReference type="NCBI Taxonomy" id="157538"/>
    <lineage>
        <taxon>Eukaryota</taxon>
        <taxon>Discoba</taxon>
        <taxon>Euglenozoa</taxon>
        <taxon>Kinetoplastea</taxon>
        <taxon>Metakinetoplastina</taxon>
        <taxon>Trypanosomatida</taxon>
        <taxon>Trypanosomatidae</taxon>
        <taxon>Leishmaniinae</taxon>
        <taxon>Leptomonas</taxon>
    </lineage>
</organism>
<sequence length="701" mass="72202">MPARKKYDPDVWGPPPPSSSSSSSPSAAPPAAAFSAFQRRFASRTEVVGKDGSNAHLGVTAAAPMAPKVALPASTPPTEAKAKSNAKGPSPAFTILAPGEVKTASKSKQEAVRNADDAKHRGAEAAAAAAPFPSPQPAPASQRKQVGMLPTVHSTHRALNFGPPPAHATTQKYHHNVVVEVDMGRSSNDGDGDRGDAVSPRLDAATPTAAPRPLRRSSSTTSQAPDQRVKCLLAPSALAAAAATGGHRRSSDTNSAVPHTVHRPSSAASTSFSGASRTPLAKEVATPLPAPPPLPPTTAAAAAADGADAHHTRAVKDARPLVPGSRATQSSSSSSMEPSLRVPVAHRTLRRPSAASADLPPKSSSPCASRTRSSSVSSGPSEPSPLPGQTAQKPGYTPYTLSSYKSLIAEVATRKVGGLGPSDTDAQRAAREKRVRALEYSRQAEQLARQALAGDTAADGATGSGCHDTSHSAPPARSNRAEPSSSTSASSSSSASTSDSSLCTSSPSCSPSRSATAHDRQNTAHRPPPKNSKRTPATRSPAHPATPSTSHKPPDASKDEGAAADMKAQRRGSSTAAAAPGPSTTPAFAVAAVSRKAAQKARARRERALAYAQKVAQERQELLLRKTAESHDDDSANYIRGDGDDAEEFVGDGGRAAPITAEERVRRQRLMDLEAAHAQKKAAVDQIRRQLRCGGGGKARD</sequence>
<comment type="caution">
    <text evidence="2">The sequence shown here is derived from an EMBL/GenBank/DDBJ whole genome shotgun (WGS) entry which is preliminary data.</text>
</comment>
<feature type="compositionally biased region" description="Low complexity" evidence="1">
    <location>
        <begin position="265"/>
        <end position="276"/>
    </location>
</feature>
<feature type="region of interest" description="Disordered" evidence="1">
    <location>
        <begin position="63"/>
        <end position="399"/>
    </location>
</feature>
<feature type="compositionally biased region" description="Low complexity" evidence="1">
    <location>
        <begin position="572"/>
        <end position="585"/>
    </location>
</feature>
<feature type="compositionally biased region" description="Low complexity" evidence="1">
    <location>
        <begin position="448"/>
        <end position="465"/>
    </location>
</feature>
<dbReference type="VEuPathDB" id="TriTrypDB:LpyrH10_28_0890"/>
<keyword evidence="3" id="KW-1185">Reference proteome</keyword>
<feature type="compositionally biased region" description="Low complexity" evidence="1">
    <location>
        <begin position="232"/>
        <end position="243"/>
    </location>
</feature>
<accession>A0A0M9FRY0</accession>
<feature type="compositionally biased region" description="Low complexity" evidence="1">
    <location>
        <begin position="19"/>
        <end position="32"/>
    </location>
</feature>
<dbReference type="Proteomes" id="UP000037923">
    <property type="component" value="Unassembled WGS sequence"/>
</dbReference>